<proteinExistence type="predicted"/>
<dbReference type="Gene3D" id="3.20.20.190">
    <property type="entry name" value="Phosphatidylinositol (PI) phosphodiesterase"/>
    <property type="match status" value="1"/>
</dbReference>
<keyword evidence="2" id="KW-0378">Hydrolase</keyword>
<dbReference type="PANTHER" id="PTHR46211">
    <property type="entry name" value="GLYCEROPHOSPHORYL DIESTER PHOSPHODIESTERASE"/>
    <property type="match status" value="1"/>
</dbReference>
<accession>A0A6J4L878</accession>
<gene>
    <name evidence="2" type="ORF">AVDCRST_MAG29-676</name>
</gene>
<sequence length="266" mass="29726">MQAGPPTRRIPQVVAHRGSSEALAEHTLSAYRQAVREGADALECDVRLTADGHLVCLHDRRVERTSDGRGVVSSLELADLHHLDFASWKGDTLQAPDHDDDLRRVLTLKRLLDMVAAEERRIEVAVETKHPTRYAGLVERRLIELLETYGWGGSGPDQRVRVMSYSWASLRRVHERAPGLPTVFLMDRVPLRLRDGTLPRGVRIAGLSIQTVREYPQQVPRLHANGNQVHVFTVNEEADVRICLSLGVDAIISDRPGRVRTLVDAG</sequence>
<dbReference type="SUPFAM" id="SSF51695">
    <property type="entry name" value="PLC-like phosphodiesterases"/>
    <property type="match status" value="1"/>
</dbReference>
<dbReference type="Pfam" id="PF03009">
    <property type="entry name" value="GDPD"/>
    <property type="match status" value="1"/>
</dbReference>
<dbReference type="InterPro" id="IPR017946">
    <property type="entry name" value="PLC-like_Pdiesterase_TIM-brl"/>
</dbReference>
<dbReference type="EMBL" id="CADCUG010000040">
    <property type="protein sequence ID" value="CAA9324949.1"/>
    <property type="molecule type" value="Genomic_DNA"/>
</dbReference>
<dbReference type="PANTHER" id="PTHR46211:SF13">
    <property type="entry name" value="GLYCEROPHOSPHODIESTER PHOSPHODIESTERASE 1-RELATED"/>
    <property type="match status" value="1"/>
</dbReference>
<evidence type="ECO:0000259" key="1">
    <source>
        <dbReference type="PROSITE" id="PS51704"/>
    </source>
</evidence>
<dbReference type="PROSITE" id="PS51704">
    <property type="entry name" value="GP_PDE"/>
    <property type="match status" value="1"/>
</dbReference>
<feature type="domain" description="GP-PDE" evidence="1">
    <location>
        <begin position="11"/>
        <end position="263"/>
    </location>
</feature>
<dbReference type="InterPro" id="IPR030395">
    <property type="entry name" value="GP_PDE_dom"/>
</dbReference>
<dbReference type="GO" id="GO:0006629">
    <property type="term" value="P:lipid metabolic process"/>
    <property type="evidence" value="ECO:0007669"/>
    <property type="project" value="InterPro"/>
</dbReference>
<dbReference type="EC" id="3.1.4.46" evidence="2"/>
<evidence type="ECO:0000313" key="2">
    <source>
        <dbReference type="EMBL" id="CAA9324949.1"/>
    </source>
</evidence>
<name>A0A6J4L878_9ACTN</name>
<reference evidence="2" key="1">
    <citation type="submission" date="2020-02" db="EMBL/GenBank/DDBJ databases">
        <authorList>
            <person name="Meier V. D."/>
        </authorList>
    </citation>
    <scope>NUCLEOTIDE SEQUENCE</scope>
    <source>
        <strain evidence="2">AVDCRST_MAG29</strain>
    </source>
</reference>
<dbReference type="AlphaFoldDB" id="A0A6J4L878"/>
<protein>
    <submittedName>
        <fullName evidence="2">Glycerophosphoryl diester phosphodiesterase</fullName>
        <ecNumber evidence="2">3.1.4.46</ecNumber>
    </submittedName>
</protein>
<organism evidence="2">
    <name type="scientific">uncultured Nocardioidaceae bacterium</name>
    <dbReference type="NCBI Taxonomy" id="253824"/>
    <lineage>
        <taxon>Bacteria</taxon>
        <taxon>Bacillati</taxon>
        <taxon>Actinomycetota</taxon>
        <taxon>Actinomycetes</taxon>
        <taxon>Propionibacteriales</taxon>
        <taxon>Nocardioidaceae</taxon>
        <taxon>environmental samples</taxon>
    </lineage>
</organism>
<dbReference type="GO" id="GO:0008889">
    <property type="term" value="F:glycerophosphodiester phosphodiesterase activity"/>
    <property type="evidence" value="ECO:0007669"/>
    <property type="project" value="UniProtKB-EC"/>
</dbReference>